<name>A0A9D4LBA7_DREPO</name>
<proteinExistence type="predicted"/>
<dbReference type="Proteomes" id="UP000828390">
    <property type="component" value="Unassembled WGS sequence"/>
</dbReference>
<comment type="caution">
    <text evidence="1">The sequence shown here is derived from an EMBL/GenBank/DDBJ whole genome shotgun (WGS) entry which is preliminary data.</text>
</comment>
<protein>
    <submittedName>
        <fullName evidence="1">Uncharacterized protein</fullName>
    </submittedName>
</protein>
<reference evidence="1" key="2">
    <citation type="submission" date="2020-11" db="EMBL/GenBank/DDBJ databases">
        <authorList>
            <person name="McCartney M.A."/>
            <person name="Auch B."/>
            <person name="Kono T."/>
            <person name="Mallez S."/>
            <person name="Becker A."/>
            <person name="Gohl D.M."/>
            <person name="Silverstein K.A.T."/>
            <person name="Koren S."/>
            <person name="Bechman K.B."/>
            <person name="Herman A."/>
            <person name="Abrahante J.E."/>
            <person name="Garbe J."/>
        </authorList>
    </citation>
    <scope>NUCLEOTIDE SEQUENCE</scope>
    <source>
        <strain evidence="1">Duluth1</strain>
        <tissue evidence="1">Whole animal</tissue>
    </source>
</reference>
<evidence type="ECO:0000313" key="2">
    <source>
        <dbReference type="Proteomes" id="UP000828390"/>
    </source>
</evidence>
<gene>
    <name evidence="1" type="ORF">DPMN_097992</name>
</gene>
<dbReference type="AlphaFoldDB" id="A0A9D4LBA7"/>
<dbReference type="EMBL" id="JAIWYP010000003">
    <property type="protein sequence ID" value="KAH3855425.1"/>
    <property type="molecule type" value="Genomic_DNA"/>
</dbReference>
<reference evidence="1" key="1">
    <citation type="journal article" date="2019" name="bioRxiv">
        <title>The Genome of the Zebra Mussel, Dreissena polymorpha: A Resource for Invasive Species Research.</title>
        <authorList>
            <person name="McCartney M.A."/>
            <person name="Auch B."/>
            <person name="Kono T."/>
            <person name="Mallez S."/>
            <person name="Zhang Y."/>
            <person name="Obille A."/>
            <person name="Becker A."/>
            <person name="Abrahante J.E."/>
            <person name="Garbe J."/>
            <person name="Badalamenti J.P."/>
            <person name="Herman A."/>
            <person name="Mangelson H."/>
            <person name="Liachko I."/>
            <person name="Sullivan S."/>
            <person name="Sone E.D."/>
            <person name="Koren S."/>
            <person name="Silverstein K.A.T."/>
            <person name="Beckman K.B."/>
            <person name="Gohl D.M."/>
        </authorList>
    </citation>
    <scope>NUCLEOTIDE SEQUENCE</scope>
    <source>
        <strain evidence="1">Duluth1</strain>
        <tissue evidence="1">Whole animal</tissue>
    </source>
</reference>
<evidence type="ECO:0000313" key="1">
    <source>
        <dbReference type="EMBL" id="KAH3855425.1"/>
    </source>
</evidence>
<accession>A0A9D4LBA7</accession>
<keyword evidence="2" id="KW-1185">Reference proteome</keyword>
<organism evidence="1 2">
    <name type="scientific">Dreissena polymorpha</name>
    <name type="common">Zebra mussel</name>
    <name type="synonym">Mytilus polymorpha</name>
    <dbReference type="NCBI Taxonomy" id="45954"/>
    <lineage>
        <taxon>Eukaryota</taxon>
        <taxon>Metazoa</taxon>
        <taxon>Spiralia</taxon>
        <taxon>Lophotrochozoa</taxon>
        <taxon>Mollusca</taxon>
        <taxon>Bivalvia</taxon>
        <taxon>Autobranchia</taxon>
        <taxon>Heteroconchia</taxon>
        <taxon>Euheterodonta</taxon>
        <taxon>Imparidentia</taxon>
        <taxon>Neoheterodontei</taxon>
        <taxon>Myida</taxon>
        <taxon>Dreissenoidea</taxon>
        <taxon>Dreissenidae</taxon>
        <taxon>Dreissena</taxon>
    </lineage>
</organism>
<sequence length="83" mass="9191">MIFNNMLYPWVEFYDSLVSRGDGDIILLAEVGTDHFNDDCSPDVLPLQALNSELMRSLNNNSHTISAECTSSTNGDHLEGKSN</sequence>